<comment type="caution">
    <text evidence="1">The sequence shown here is derived from an EMBL/GenBank/DDBJ whole genome shotgun (WGS) entry which is preliminary data.</text>
</comment>
<accession>A0AAD6EF06</accession>
<dbReference type="GeneID" id="81582452"/>
<gene>
    <name evidence="1" type="ORF">N7537_001152</name>
</gene>
<organism evidence="1 2">
    <name type="scientific">Penicillium hordei</name>
    <dbReference type="NCBI Taxonomy" id="40994"/>
    <lineage>
        <taxon>Eukaryota</taxon>
        <taxon>Fungi</taxon>
        <taxon>Dikarya</taxon>
        <taxon>Ascomycota</taxon>
        <taxon>Pezizomycotina</taxon>
        <taxon>Eurotiomycetes</taxon>
        <taxon>Eurotiomycetidae</taxon>
        <taxon>Eurotiales</taxon>
        <taxon>Aspergillaceae</taxon>
        <taxon>Penicillium</taxon>
    </lineage>
</organism>
<protein>
    <submittedName>
        <fullName evidence="1">Uncharacterized protein</fullName>
    </submittedName>
</protein>
<sequence>MHLFGQYPTRHPFVRGAIEVHLSAKSNPSWVPGGPGPPSPPPEASRHIHGWTSYFAPAVYQINL</sequence>
<name>A0AAD6EF06_9EURO</name>
<dbReference type="EMBL" id="JAQJAE010000001">
    <property type="protein sequence ID" value="KAJ5616038.1"/>
    <property type="molecule type" value="Genomic_DNA"/>
</dbReference>
<keyword evidence="2" id="KW-1185">Reference proteome</keyword>
<dbReference type="Proteomes" id="UP001213799">
    <property type="component" value="Unassembled WGS sequence"/>
</dbReference>
<reference evidence="1" key="1">
    <citation type="journal article" date="2023" name="IMA Fungus">
        <title>Comparative genomic study of the Penicillium genus elucidates a diverse pangenome and 15 lateral gene transfer events.</title>
        <authorList>
            <person name="Petersen C."/>
            <person name="Sorensen T."/>
            <person name="Nielsen M.R."/>
            <person name="Sondergaard T.E."/>
            <person name="Sorensen J.L."/>
            <person name="Fitzpatrick D.A."/>
            <person name="Frisvad J.C."/>
            <person name="Nielsen K.L."/>
        </authorList>
    </citation>
    <scope>NUCLEOTIDE SEQUENCE</scope>
    <source>
        <strain evidence="1">IBT 12815</strain>
    </source>
</reference>
<dbReference type="RefSeq" id="XP_056757205.1">
    <property type="nucleotide sequence ID" value="XM_056892210.1"/>
</dbReference>
<dbReference type="AlphaFoldDB" id="A0AAD6EF06"/>
<evidence type="ECO:0000313" key="2">
    <source>
        <dbReference type="Proteomes" id="UP001213799"/>
    </source>
</evidence>
<reference evidence="1" key="2">
    <citation type="submission" date="2023-01" db="EMBL/GenBank/DDBJ databases">
        <authorList>
            <person name="Petersen C."/>
        </authorList>
    </citation>
    <scope>NUCLEOTIDE SEQUENCE</scope>
    <source>
        <strain evidence="1">IBT 12815</strain>
    </source>
</reference>
<proteinExistence type="predicted"/>
<evidence type="ECO:0000313" key="1">
    <source>
        <dbReference type="EMBL" id="KAJ5616038.1"/>
    </source>
</evidence>